<dbReference type="EMBL" id="BQKB01000023">
    <property type="protein sequence ID" value="GJM52981.1"/>
    <property type="molecule type" value="Genomic_DNA"/>
</dbReference>
<dbReference type="Proteomes" id="UP001208692">
    <property type="component" value="Unassembled WGS sequence"/>
</dbReference>
<protein>
    <submittedName>
        <fullName evidence="1">Uncharacterized protein</fullName>
    </submittedName>
</protein>
<dbReference type="EMBL" id="BQKA01000013">
    <property type="protein sequence ID" value="GJM49816.1"/>
    <property type="molecule type" value="Genomic_DNA"/>
</dbReference>
<evidence type="ECO:0000313" key="2">
    <source>
        <dbReference type="EMBL" id="GJM52981.1"/>
    </source>
</evidence>
<keyword evidence="4" id="KW-1185">Reference proteome</keyword>
<evidence type="ECO:0000313" key="1">
    <source>
        <dbReference type="EMBL" id="GJM49816.1"/>
    </source>
</evidence>
<evidence type="ECO:0000313" key="3">
    <source>
        <dbReference type="Proteomes" id="UP001207736"/>
    </source>
</evidence>
<reference evidence="1 4" key="1">
    <citation type="submission" date="2021-11" db="EMBL/GenBank/DDBJ databases">
        <title>Draft genome sequence of Capnocytophaga sp. strain KC07075 isolated from cat oral cavity.</title>
        <authorList>
            <person name="Suzuki M."/>
            <person name="Imaoka K."/>
            <person name="Kimura M."/>
            <person name="Morikawa S."/>
            <person name="Maeda K."/>
        </authorList>
    </citation>
    <scope>NUCLEOTIDE SEQUENCE</scope>
    <source>
        <strain evidence="1">KC07075</strain>
        <strain evidence="2 4">KC07079</strain>
    </source>
</reference>
<gene>
    <name evidence="1" type="ORF">RCZ15_07910</name>
    <name evidence="2" type="ORF">RCZ16_12980</name>
</gene>
<dbReference type="AlphaFoldDB" id="A0AAV5AVE2"/>
<evidence type="ECO:0000313" key="4">
    <source>
        <dbReference type="Proteomes" id="UP001208692"/>
    </source>
</evidence>
<name>A0AAV5AVE2_9FLAO</name>
<sequence>MIYHNVNNFAGEKYNLFPYKNTFLQRALDIRIKIANYFFELYFRKIICKIKKKEHIRSLSPQPKWTNGGNLILIILKKVEK</sequence>
<accession>A0AAV5AVE2</accession>
<comment type="caution">
    <text evidence="1">The sequence shown here is derived from an EMBL/GenBank/DDBJ whole genome shotgun (WGS) entry which is preliminary data.</text>
</comment>
<dbReference type="Proteomes" id="UP001207736">
    <property type="component" value="Unassembled WGS sequence"/>
</dbReference>
<organism evidence="1 3">
    <name type="scientific">Capnocytophaga catalasegens</name>
    <dbReference type="NCBI Taxonomy" id="1004260"/>
    <lineage>
        <taxon>Bacteria</taxon>
        <taxon>Pseudomonadati</taxon>
        <taxon>Bacteroidota</taxon>
        <taxon>Flavobacteriia</taxon>
        <taxon>Flavobacteriales</taxon>
        <taxon>Flavobacteriaceae</taxon>
        <taxon>Capnocytophaga</taxon>
    </lineage>
</organism>
<proteinExistence type="predicted"/>